<proteinExistence type="predicted"/>
<sequence>MPEVSCAVANCEYWKKGNKCNADSIMIEIDQHASANFDEEFASESFDHNHQDTAGEAAATCCQTFKQKSSS</sequence>
<dbReference type="AlphaFoldDB" id="A0A430J9R3"/>
<dbReference type="InterPro" id="IPR011437">
    <property type="entry name" value="DUF1540"/>
</dbReference>
<gene>
    <name evidence="2" type="ORF">EJQ19_20770</name>
</gene>
<dbReference type="OrthoDB" id="1681234at2"/>
<feature type="domain" description="DUF1540" evidence="1">
    <location>
        <begin position="4"/>
        <end position="65"/>
    </location>
</feature>
<organism evidence="2 3">
    <name type="scientific">Paenibacillus whitsoniae</name>
    <dbReference type="NCBI Taxonomy" id="2496558"/>
    <lineage>
        <taxon>Bacteria</taxon>
        <taxon>Bacillati</taxon>
        <taxon>Bacillota</taxon>
        <taxon>Bacilli</taxon>
        <taxon>Bacillales</taxon>
        <taxon>Paenibacillaceae</taxon>
        <taxon>Paenibacillus</taxon>
    </lineage>
</organism>
<evidence type="ECO:0000313" key="3">
    <source>
        <dbReference type="Proteomes" id="UP000276128"/>
    </source>
</evidence>
<dbReference type="RefSeq" id="WP_126143158.1">
    <property type="nucleotide sequence ID" value="NZ_RXHU01000065.1"/>
</dbReference>
<name>A0A430J9R3_9BACL</name>
<comment type="caution">
    <text evidence="2">The sequence shown here is derived from an EMBL/GenBank/DDBJ whole genome shotgun (WGS) entry which is preliminary data.</text>
</comment>
<dbReference type="EMBL" id="RXHU01000065">
    <property type="protein sequence ID" value="RTE07714.1"/>
    <property type="molecule type" value="Genomic_DNA"/>
</dbReference>
<evidence type="ECO:0000313" key="2">
    <source>
        <dbReference type="EMBL" id="RTE07714.1"/>
    </source>
</evidence>
<dbReference type="Pfam" id="PF07561">
    <property type="entry name" value="DUF1540"/>
    <property type="match status" value="1"/>
</dbReference>
<dbReference type="Proteomes" id="UP000276128">
    <property type="component" value="Unassembled WGS sequence"/>
</dbReference>
<reference evidence="2 3" key="1">
    <citation type="submission" date="2018-12" db="EMBL/GenBank/DDBJ databases">
        <title>Bacillus ochoae sp. nov., Paenibacillus whitsoniae sp. nov., Paenibacillus spiritus sp. nov. Isolated from the Mars Exploration Rover during spacecraft assembly.</title>
        <authorList>
            <person name="Seuylemezian A."/>
            <person name="Vaishampayan P."/>
        </authorList>
    </citation>
    <scope>NUCLEOTIDE SEQUENCE [LARGE SCALE GENOMIC DNA]</scope>
    <source>
        <strain evidence="2 3">MER 54</strain>
    </source>
</reference>
<evidence type="ECO:0000259" key="1">
    <source>
        <dbReference type="Pfam" id="PF07561"/>
    </source>
</evidence>
<accession>A0A430J9R3</accession>
<keyword evidence="3" id="KW-1185">Reference proteome</keyword>
<protein>
    <submittedName>
        <fullName evidence="2">DUF1540 domain-containing protein</fullName>
    </submittedName>
</protein>